<name>A0ABS3VWA1_MICEH</name>
<evidence type="ECO:0000313" key="4">
    <source>
        <dbReference type="Proteomes" id="UP000823521"/>
    </source>
</evidence>
<proteinExistence type="inferred from homology"/>
<evidence type="ECO:0000256" key="1">
    <source>
        <dbReference type="ARBA" id="ARBA00006174"/>
    </source>
</evidence>
<dbReference type="InterPro" id="IPR042188">
    <property type="entry name" value="MmgE/PrpD_sf_2"/>
</dbReference>
<sequence length="422" mass="43984">MDDRIRTGRWEMTATTDRGLLHDLVTGAVAAAYDPTPPGVAERTLLADLLAGVIGADPHDAPRNWVRDGTAGTAAALAARAHSRDQDDLHRPTLVHPGSVVWPTVLAVGAEVDAGGSRVAAAARAGYQAMTELARLLGATHGRTWHATATCGVLGAAVAAATLFDLDDQRRDWAAGHAVAVAGGVGQAVRERSGTTRFHRVSAVVLGIQAARLADAGVSSSRWVLEGERGVLALMAGRRPVDAPCPTGAGALAETSVRVFPVNGFAQAAVALAVDLRRRVHTAPISLQVQVSEAVAAATTGEVGGRWWDLRAAVAAAWVTGDPFRLDPTAESSRLRERVRVVPTATSATRITVRTADGEVSGQLDVPPGAWPADPDLAPLLRRKWELLVGPARGGAERVRALAESFLSGGPRDAGLRDLLGH</sequence>
<dbReference type="Proteomes" id="UP000823521">
    <property type="component" value="Unassembled WGS sequence"/>
</dbReference>
<dbReference type="EMBL" id="WVUH01000216">
    <property type="protein sequence ID" value="MBO4208653.1"/>
    <property type="molecule type" value="Genomic_DNA"/>
</dbReference>
<keyword evidence="4" id="KW-1185">Reference proteome</keyword>
<reference evidence="3 4" key="1">
    <citation type="submission" date="2019-12" db="EMBL/GenBank/DDBJ databases">
        <title>Whole genome sequencing of endophytic Actinobacterium Micromonospora sp. MPMI6T.</title>
        <authorList>
            <person name="Evv R."/>
            <person name="Podile A.R."/>
        </authorList>
    </citation>
    <scope>NUCLEOTIDE SEQUENCE [LARGE SCALE GENOMIC DNA]</scope>
    <source>
        <strain evidence="3 4">MPMI6</strain>
    </source>
</reference>
<dbReference type="InterPro" id="IPR045336">
    <property type="entry name" value="MmgE_PrpD_N"/>
</dbReference>
<dbReference type="PANTHER" id="PTHR16943">
    <property type="entry name" value="2-METHYLCITRATE DEHYDRATASE-RELATED"/>
    <property type="match status" value="1"/>
</dbReference>
<evidence type="ECO:0000259" key="2">
    <source>
        <dbReference type="Pfam" id="PF03972"/>
    </source>
</evidence>
<evidence type="ECO:0000313" key="3">
    <source>
        <dbReference type="EMBL" id="MBO4208653.1"/>
    </source>
</evidence>
<dbReference type="Gene3D" id="3.30.1330.120">
    <property type="entry name" value="2-methylcitrate dehydratase PrpD"/>
    <property type="match status" value="1"/>
</dbReference>
<feature type="domain" description="MmgE/PrpD N-terminal" evidence="2">
    <location>
        <begin position="74"/>
        <end position="240"/>
    </location>
</feature>
<dbReference type="PANTHER" id="PTHR16943:SF8">
    <property type="entry name" value="2-METHYLCITRATE DEHYDRATASE"/>
    <property type="match status" value="1"/>
</dbReference>
<comment type="similarity">
    <text evidence="1">Belongs to the PrpD family.</text>
</comment>
<gene>
    <name evidence="3" type="ORF">GSF22_21950</name>
</gene>
<dbReference type="InterPro" id="IPR005656">
    <property type="entry name" value="MmgE_PrpD"/>
</dbReference>
<accession>A0ABS3VWA1</accession>
<dbReference type="InterPro" id="IPR042183">
    <property type="entry name" value="MmgE/PrpD_sf_1"/>
</dbReference>
<organism evidence="3 4">
    <name type="scientific">Micromonospora echinofusca</name>
    <dbReference type="NCBI Taxonomy" id="47858"/>
    <lineage>
        <taxon>Bacteria</taxon>
        <taxon>Bacillati</taxon>
        <taxon>Actinomycetota</taxon>
        <taxon>Actinomycetes</taxon>
        <taxon>Micromonosporales</taxon>
        <taxon>Micromonosporaceae</taxon>
        <taxon>Micromonospora</taxon>
    </lineage>
</organism>
<dbReference type="SUPFAM" id="SSF103378">
    <property type="entry name" value="2-methylcitrate dehydratase PrpD"/>
    <property type="match status" value="1"/>
</dbReference>
<dbReference type="Gene3D" id="1.10.4100.10">
    <property type="entry name" value="2-methylcitrate dehydratase PrpD"/>
    <property type="match status" value="1"/>
</dbReference>
<dbReference type="RefSeq" id="WP_208815637.1">
    <property type="nucleotide sequence ID" value="NZ_WVUH01000216.1"/>
</dbReference>
<dbReference type="Pfam" id="PF03972">
    <property type="entry name" value="MmgE_PrpD_N"/>
    <property type="match status" value="1"/>
</dbReference>
<comment type="caution">
    <text evidence="3">The sequence shown here is derived from an EMBL/GenBank/DDBJ whole genome shotgun (WGS) entry which is preliminary data.</text>
</comment>
<protein>
    <recommendedName>
        <fullName evidence="2">MmgE/PrpD N-terminal domain-containing protein</fullName>
    </recommendedName>
</protein>
<dbReference type="InterPro" id="IPR036148">
    <property type="entry name" value="MmgE/PrpD_sf"/>
</dbReference>